<dbReference type="KEGG" id="slac:SKTS_24870"/>
<dbReference type="InterPro" id="IPR012334">
    <property type="entry name" value="Pectin_lyas_fold"/>
</dbReference>
<organism evidence="4 5">
    <name type="scientific">Sulfurimicrobium lacus</name>
    <dbReference type="NCBI Taxonomy" id="2715678"/>
    <lineage>
        <taxon>Bacteria</taxon>
        <taxon>Pseudomonadati</taxon>
        <taxon>Pseudomonadota</taxon>
        <taxon>Betaproteobacteria</taxon>
        <taxon>Nitrosomonadales</taxon>
        <taxon>Sulfuricellaceae</taxon>
        <taxon>Sulfurimicrobium</taxon>
    </lineage>
</organism>
<evidence type="ECO:0000259" key="3">
    <source>
        <dbReference type="Pfam" id="PF17803"/>
    </source>
</evidence>
<dbReference type="InterPro" id="IPR011050">
    <property type="entry name" value="Pectin_lyase_fold/virulence"/>
</dbReference>
<feature type="signal peptide" evidence="1">
    <location>
        <begin position="1"/>
        <end position="29"/>
    </location>
</feature>
<evidence type="ECO:0000313" key="4">
    <source>
        <dbReference type="EMBL" id="BCB27601.1"/>
    </source>
</evidence>
<evidence type="ECO:0000313" key="5">
    <source>
        <dbReference type="Proteomes" id="UP000502260"/>
    </source>
</evidence>
<dbReference type="InterPro" id="IPR006626">
    <property type="entry name" value="PbH1"/>
</dbReference>
<gene>
    <name evidence="4" type="ORF">SKTS_24870</name>
</gene>
<keyword evidence="1" id="KW-0732">Signal</keyword>
<name>A0A6F8VEK1_9PROT</name>
<dbReference type="Pfam" id="PF17803">
    <property type="entry name" value="Cadherin_4"/>
    <property type="match status" value="1"/>
</dbReference>
<dbReference type="Gene3D" id="2.160.20.10">
    <property type="entry name" value="Single-stranded right-handed beta-helix, Pectin lyase-like"/>
    <property type="match status" value="1"/>
</dbReference>
<evidence type="ECO:0000259" key="2">
    <source>
        <dbReference type="Pfam" id="PF00394"/>
    </source>
</evidence>
<dbReference type="Proteomes" id="UP000502260">
    <property type="component" value="Chromosome"/>
</dbReference>
<dbReference type="EMBL" id="AP022853">
    <property type="protein sequence ID" value="BCB27601.1"/>
    <property type="molecule type" value="Genomic_DNA"/>
</dbReference>
<feature type="domain" description="Plastocyanin-like" evidence="2">
    <location>
        <begin position="289"/>
        <end position="412"/>
    </location>
</feature>
<evidence type="ECO:0000256" key="1">
    <source>
        <dbReference type="SAM" id="SignalP"/>
    </source>
</evidence>
<protein>
    <recommendedName>
        <fullName evidence="6">IgGFc-binding protein N-terminal domain-containing protein</fullName>
    </recommendedName>
</protein>
<evidence type="ECO:0008006" key="6">
    <source>
        <dbReference type="Google" id="ProtNLM"/>
    </source>
</evidence>
<reference evidence="5" key="1">
    <citation type="submission" date="2020-03" db="EMBL/GenBank/DDBJ databases">
        <title>Complete genome sequence of sulfur-oxidizing bacterium skT11.</title>
        <authorList>
            <person name="Kanda M."/>
            <person name="Kojima H."/>
            <person name="Fukui M."/>
        </authorList>
    </citation>
    <scope>NUCLEOTIDE SEQUENCE [LARGE SCALE GENOMIC DNA]</scope>
    <source>
        <strain evidence="5">skT11</strain>
    </source>
</reference>
<dbReference type="Gene3D" id="2.60.40.420">
    <property type="entry name" value="Cupredoxins - blue copper proteins"/>
    <property type="match status" value="1"/>
</dbReference>
<feature type="domain" description="RapA2 cadherin-like" evidence="3">
    <location>
        <begin position="525"/>
        <end position="583"/>
    </location>
</feature>
<feature type="chain" id="PRO_5026308108" description="IgGFc-binding protein N-terminal domain-containing protein" evidence="1">
    <location>
        <begin position="30"/>
        <end position="2739"/>
    </location>
</feature>
<dbReference type="SUPFAM" id="SSF49503">
    <property type="entry name" value="Cupredoxins"/>
    <property type="match status" value="2"/>
</dbReference>
<dbReference type="InterPro" id="IPR001117">
    <property type="entry name" value="Cu-oxidase_2nd"/>
</dbReference>
<dbReference type="InterPro" id="IPR059226">
    <property type="entry name" value="Choice_anch_Q_dom"/>
</dbReference>
<dbReference type="InterPro" id="IPR008972">
    <property type="entry name" value="Cupredoxin"/>
</dbReference>
<dbReference type="InterPro" id="IPR040853">
    <property type="entry name" value="RapA2_cadherin-like"/>
</dbReference>
<keyword evidence="5" id="KW-1185">Reference proteome</keyword>
<dbReference type="NCBIfam" id="NF041518">
    <property type="entry name" value="choice_anch_Q"/>
    <property type="match status" value="1"/>
</dbReference>
<proteinExistence type="predicted"/>
<dbReference type="SUPFAM" id="SSF51126">
    <property type="entry name" value="Pectin lyase-like"/>
    <property type="match status" value="1"/>
</dbReference>
<accession>A0A6F8VEK1</accession>
<dbReference type="SMART" id="SM00710">
    <property type="entry name" value="PbH1"/>
    <property type="match status" value="7"/>
</dbReference>
<dbReference type="Pfam" id="PF00394">
    <property type="entry name" value="Cu-oxidase"/>
    <property type="match status" value="1"/>
</dbReference>
<sequence length="2739" mass="283765">MRANMTKMSLIKAGLAASILLLASGVALADTVNLTAAPSQATLPDGQAVPMWGYSCGAVAASAGSATCAASNPNAAGNWSPVVITVPSTSSLTINLTNNLSFTAGAGTNTVPTSLVIVGQLGGGLGSAPTRMPSPVHAPQGTTWPGTLGTTNPGDPVFTPPAQADRVRSFATEVAAGATTALTWNNLRPGTYLIESGTQPSIQGAMGMYGVLVVTDPLVTVAVPQAYGQTFDKDVALLLSEIDPVQNTAVDTAVRTAGFSDALVWSGQTGKCGDPTVHTCYPPAVNYDPRYYLINGTSFDRSNSAASALSVPASATQGRVMLRFVNAGLRMHIPSVVGANMTLLAEDGNKLPGVPKVQSSVFLAAGKTYDVTIQPKQSAAGTYGAATYAVFDRALGLSTNNQRDGGMQTYISVAGGTPPASVAAVARADTYSLVAGNVLAVAEPAKGLIANDTGVYGVQLLTTPTGAGSILSLNADGTFTYTPGTGVTSDSFSYCANGTVSGTTCSSGTTATVTLAACTGACLGAAPTAVADNYTSNIASRLQISPPGVLANDTDPSGYPLKAVLAGAGDCSSVQLSPDGSFTATAAGASCTFTYTAVNSQNTASGAATATVSFGTASNLAVTVQDGKTGAVLTDYRWIIQEDRSIWIDPKIETTSSTTAVRNLAINFHTSNMPVVAQGCVGAISCESGQTLLGQPAVCDVGNGACRLGTAKTEVLPSLAHLDPLKRYYISVLPGDGANPVVDGSDGHTMGGAQIAAGQTAVNVFVQKTPLESAKIAVVVFEDDAPLNGEVDTGGGIDVLAPNEPGLGDFSLVLLDQAGTMGDSTGQITYDMFGMPVSNSLAGTIDPSTGLDACPISKKTDGLVGMIVTCPKYESDGTTLSPLAGHAIIANMYPGLYEVVATPGADRIARGEEWLQTNTLDGTKAIEAFIKAGEPAYFQEFGPGGYHVAVGFANPKIINDRKNVICAAAGNCTGNFYGMVTSTRMSRTPDQRVYSSGSYDAYSFAQCYVSLGAPDSDDFAFTKCNPDGTFSFTGIPLGNLRVTVFDQWNDLLVDGLSTPIKAVSTGPGSSAGTPLEIPVTQWRTNLYGRVFLDQNGDGVSQESEPGLPLAPYNIRYRDGSYAGFNNTDLSGYAGFNEVFPFLNWLVVDTDSARYKLSGVHVVYDTGGPVDGTTGGGSSTIANHMANTIESPTAHLPADLRVPGARYCASADCPLADPGFDPAAGNPGSSGRVDPPWASTQGWQGLLGQNSFIEFAMKPFAPGENGGIKGHVIYTSTRPFDDPALLLQLSWEPGIAKVKVNLYREDTGPDGTKTLKLVDTTMTSSWDDFAQGFRSDGKPNMNCPGQETNSPFYFTMQGGTQALNPTTALPYEGRFKCYDGWSMLNQVQPAPYNGMYKFPSVTARNPVTGKPTATNCTGCVANTFAAATDFDYNAPMLPQGKYVVEVIVPEGYELVKEEDKNILLGDAFIAPVTQQFAGFGNIFIMPDQAAMNAFYNPTNPIQSTTNNGAVARREGDTGSVEVFWPCVGDKRIVPDYNSLFPGAGQAAPFAGATRPLCDRKEIALGDQMTALAKFYLFNSTHVAAGFAGTITNDFASEFDPFSPQFGEKFAVPNVPVAFRDFSGKEISRVYADQWGNFNGMTFSSYTVNPPSPSGYVPQVMIACMNDPGPIPDSAHPGQTITDPMYNPAYSNFCYEWTFMPGQTSYLDTPVIPTMASAAGYNLPDCEYMDTTPAIKSVTGTASGGGAGPWVSTAGQSLTITALGDKSVLNNAYSGPMATAVPFNQKFITRHYGFGSTAGTVALVGSDGVSRPLTGVSWSDGTITGTVPTIPPAASTCAIQQRNAPATMRCAQLVITAANGKQSIDTVTVTIGGKAPTYVTPTSTSITTFGHIQPNPLQTAIDRAVPGDLIIVGPGTYKENLLMWKPVRLQGIGAESVIINADAHPAGKMDAWRRQLNCLFGLSLNGQPITTSNPYDPTGLGYTCPNSMRQHVDRIDFEAILGWDVLGNGNLAQMLQEPTLMGAYEGAGVTVLGKGVWMSPGTSVADQFGAATAGGFPADYRYLNANADCANPASGTAFWREYQSTNFLCNPSRIDGISVINSSQGGGAVFAHAWTHNLEVSNTRVHGNHGTLTGGITIGTGEFPDPFIVLAANDPDFVALPFPVPGNTPIGTQLGYGFNRNVHVHHNAVTANASTGDALYSGTPSAAGGVTFSPGADGYMFNNNWVCGNLSTGDSGGVSHSGFSNDGTMARNWILFNQTQSPTIPTNGGGIGVMGASPDRIIASGPNAGLECGALQDLDCAPGLPEGTGRNLLIDANLILGNSAESGTGGGLRLQMVNGQDVVAFPTRPNRVAVGPQAQRSPGWNDVTVSNNIIANNVAGWDGGGVSMQDAFRVKFINNTVINNDTTASAGVLFNTLGAPLASVPPPGCNPVSDPTQPQDPSCTNPVKTSTNQAAGVVTMQNTPNMTAALPANVVCPTGFGYSTLANGACRQVSLPLLDNNVLWHNRAFHVEVGALGTGQQAQQSVVTLVPALNQTATGACATQGTDVGAPGSGGPVNYWDIGVRGDTSPAGGNQLLGNGSTDARLVPRYSILSSGAYTGNNNLGGDPLVVSQYCNGARIPPENCTGVAAVDQPRCKGYNAPAGRSEFTGLPVVFALNQLTVAATVDEGNNWINLGYGPLSLINAAIAAAGTPQAPLANYSIGSGSPAINTATATGAPNHDFFGTPRPQRGGYDIGAVELR</sequence>